<evidence type="ECO:0000313" key="2">
    <source>
        <dbReference type="EMBL" id="PTB73199.1"/>
    </source>
</evidence>
<evidence type="ECO:0000313" key="3">
    <source>
        <dbReference type="Proteomes" id="UP000240760"/>
    </source>
</evidence>
<proteinExistence type="predicted"/>
<gene>
    <name evidence="2" type="ORF">M440DRAFT_1075521</name>
</gene>
<protein>
    <submittedName>
        <fullName evidence="2">Uncharacterized protein</fullName>
    </submittedName>
</protein>
<dbReference type="AlphaFoldDB" id="A0A2T4BV76"/>
<keyword evidence="3" id="KW-1185">Reference proteome</keyword>
<organism evidence="2 3">
    <name type="scientific">Trichoderma longibrachiatum ATCC 18648</name>
    <dbReference type="NCBI Taxonomy" id="983965"/>
    <lineage>
        <taxon>Eukaryota</taxon>
        <taxon>Fungi</taxon>
        <taxon>Dikarya</taxon>
        <taxon>Ascomycota</taxon>
        <taxon>Pezizomycotina</taxon>
        <taxon>Sordariomycetes</taxon>
        <taxon>Hypocreomycetidae</taxon>
        <taxon>Hypocreales</taxon>
        <taxon>Hypocreaceae</taxon>
        <taxon>Trichoderma</taxon>
    </lineage>
</organism>
<sequence>MSRSSFDANGTVALLSMDGDPKTPPCGLASGEEDPRDGRGIDCSTPIAILPKQRHCETTHTITTTGTRSAVLVPMSGTRTPLKAGAMWEVVCATSRRHSHTCHSDVTRARHGRNRNVGCSFWLQDAQGG</sequence>
<accession>A0A2T4BV76</accession>
<dbReference type="Proteomes" id="UP000240760">
    <property type="component" value="Unassembled WGS sequence"/>
</dbReference>
<feature type="region of interest" description="Disordered" evidence="1">
    <location>
        <begin position="1"/>
        <end position="43"/>
    </location>
</feature>
<dbReference type="EMBL" id="KZ679139">
    <property type="protein sequence ID" value="PTB73199.1"/>
    <property type="molecule type" value="Genomic_DNA"/>
</dbReference>
<evidence type="ECO:0000256" key="1">
    <source>
        <dbReference type="SAM" id="MobiDB-lite"/>
    </source>
</evidence>
<name>A0A2T4BV76_TRILO</name>
<reference evidence="2 3" key="1">
    <citation type="submission" date="2016-07" db="EMBL/GenBank/DDBJ databases">
        <title>Multiple horizontal gene transfer events from other fungi enriched the ability of initially mycotrophic Trichoderma (Ascomycota) to feed on dead plant biomass.</title>
        <authorList>
            <consortium name="DOE Joint Genome Institute"/>
            <person name="Aerts A."/>
            <person name="Atanasova L."/>
            <person name="Chenthamara K."/>
            <person name="Zhang J."/>
            <person name="Grujic M."/>
            <person name="Henrissat B."/>
            <person name="Kuo A."/>
            <person name="Salamov A."/>
            <person name="Lipzen A."/>
            <person name="Labutti K."/>
            <person name="Barry K."/>
            <person name="Miao Y."/>
            <person name="Rahimi M.J."/>
            <person name="Shen Q."/>
            <person name="Grigoriev I.V."/>
            <person name="Kubicek C.P."/>
            <person name="Druzhinina I.S."/>
        </authorList>
    </citation>
    <scope>NUCLEOTIDE SEQUENCE [LARGE SCALE GENOMIC DNA]</scope>
    <source>
        <strain evidence="2 3">ATCC 18648</strain>
    </source>
</reference>